<accession>A0ABY7BQ31</accession>
<evidence type="ECO:0000259" key="1">
    <source>
        <dbReference type="Pfam" id="PF00534"/>
    </source>
</evidence>
<dbReference type="InterPro" id="IPR001296">
    <property type="entry name" value="Glyco_trans_1"/>
</dbReference>
<dbReference type="CDD" id="cd03808">
    <property type="entry name" value="GT4_CapM-like"/>
    <property type="match status" value="1"/>
</dbReference>
<keyword evidence="4" id="KW-1185">Reference proteome</keyword>
<protein>
    <submittedName>
        <fullName evidence="3">Glycosyltransferase family 4 protein</fullName>
    </submittedName>
</protein>
<dbReference type="RefSeq" id="WP_045168829.1">
    <property type="nucleotide sequence ID" value="NZ_CP113865.1"/>
</dbReference>
<reference evidence="3" key="1">
    <citation type="submission" date="2022-12" db="EMBL/GenBank/DDBJ databases">
        <authorList>
            <person name="Bing R.G."/>
            <person name="Willard D.J."/>
            <person name="Manesh M.J.H."/>
            <person name="Laemthong T."/>
            <person name="Crosby J.R."/>
            <person name="Kelly R.M."/>
        </authorList>
    </citation>
    <scope>NUCLEOTIDE SEQUENCE</scope>
    <source>
        <strain evidence="3">DSM 8990</strain>
    </source>
</reference>
<proteinExistence type="predicted"/>
<gene>
    <name evidence="3" type="ORF">OTK00_002156</name>
</gene>
<dbReference type="Pfam" id="PF00534">
    <property type="entry name" value="Glycos_transf_1"/>
    <property type="match status" value="1"/>
</dbReference>
<evidence type="ECO:0000313" key="3">
    <source>
        <dbReference type="EMBL" id="WAM33636.1"/>
    </source>
</evidence>
<dbReference type="PANTHER" id="PTHR12526">
    <property type="entry name" value="GLYCOSYLTRANSFERASE"/>
    <property type="match status" value="1"/>
</dbReference>
<dbReference type="InterPro" id="IPR028098">
    <property type="entry name" value="Glyco_trans_4-like_N"/>
</dbReference>
<feature type="domain" description="Glycosyl transferase family 1" evidence="1">
    <location>
        <begin position="184"/>
        <end position="347"/>
    </location>
</feature>
<evidence type="ECO:0000313" key="4">
    <source>
        <dbReference type="Proteomes" id="UP001164909"/>
    </source>
</evidence>
<dbReference type="EMBL" id="CP113865">
    <property type="protein sequence ID" value="WAM33636.1"/>
    <property type="molecule type" value="Genomic_DNA"/>
</dbReference>
<organism evidence="3 4">
    <name type="scientific">Caldicellulosiruptor morganii</name>
    <dbReference type="NCBI Taxonomy" id="1387555"/>
    <lineage>
        <taxon>Bacteria</taxon>
        <taxon>Bacillati</taxon>
        <taxon>Bacillota</taxon>
        <taxon>Bacillota incertae sedis</taxon>
        <taxon>Caldicellulosiruptorales</taxon>
        <taxon>Caldicellulosiruptoraceae</taxon>
        <taxon>Caldicellulosiruptor</taxon>
    </lineage>
</organism>
<dbReference type="Gene3D" id="3.40.50.2000">
    <property type="entry name" value="Glycogen Phosphorylase B"/>
    <property type="match status" value="2"/>
</dbReference>
<name>A0ABY7BQ31_9FIRM</name>
<sequence length="372" mass="42817">MNKKILFVATVDYHFEAFHLPYFKMLKEEGWELHVAAKGDLDLPYCDKKFNIPIERSPYRLNNIRAYFILKRIIEENKYDLVHCHTPMGGVLARLAAINARKRGTKVLYTAHGFHFYKGAPIINWLLYYPIEKFLARYTDGLITINSEDYERAKTFKLAKDGKLFYVPGVGIDVERIKMIEVDKIQKRRELGIPENAFVLVSVGELIPRKNHSQVIKALSKIDIRSKNIYYLIVGKGILELKLKRLSQKLNIEDHVVFLGHRKDVIEILKASDVFVFPSKQEGLPRALMEAMACGLPVIATRIRGNVDLIEDSVNGLLIDIKGVVSFDKAIENMYNNKDLRSIIGKKNLEKISNFSISVICEHMKTIYNLYK</sequence>
<dbReference type="Pfam" id="PF13477">
    <property type="entry name" value="Glyco_trans_4_2"/>
    <property type="match status" value="1"/>
</dbReference>
<feature type="domain" description="Glycosyltransferase subfamily 4-like N-terminal" evidence="2">
    <location>
        <begin position="4"/>
        <end position="145"/>
    </location>
</feature>
<evidence type="ECO:0000259" key="2">
    <source>
        <dbReference type="Pfam" id="PF13477"/>
    </source>
</evidence>
<dbReference type="SUPFAM" id="SSF53756">
    <property type="entry name" value="UDP-Glycosyltransferase/glycogen phosphorylase"/>
    <property type="match status" value="1"/>
</dbReference>
<dbReference type="PANTHER" id="PTHR12526:SF630">
    <property type="entry name" value="GLYCOSYLTRANSFERASE"/>
    <property type="match status" value="1"/>
</dbReference>
<dbReference type="Proteomes" id="UP001164909">
    <property type="component" value="Chromosome"/>
</dbReference>